<name>A0A3E1K512_9GAMM</name>
<comment type="caution">
    <text evidence="3">The sequence shown here is derived from an EMBL/GenBank/DDBJ whole genome shotgun (WGS) entry which is preliminary data.</text>
</comment>
<dbReference type="GO" id="GO:0004151">
    <property type="term" value="F:dihydroorotase activity"/>
    <property type="evidence" value="ECO:0007669"/>
    <property type="project" value="UniProtKB-EC"/>
</dbReference>
<dbReference type="EC" id="3.5.2.3" evidence="3"/>
<dbReference type="Gene3D" id="2.30.40.10">
    <property type="entry name" value="Urease, subunit C, domain 1"/>
    <property type="match status" value="1"/>
</dbReference>
<reference evidence="3 4" key="1">
    <citation type="submission" date="2018-08" db="EMBL/GenBank/DDBJ databases">
        <title>Wenzhouxiangella salilacus sp. nov., a novel bacterium isolated from a saline lake in Xinjiang Province, China.</title>
        <authorList>
            <person name="Han S."/>
        </authorList>
    </citation>
    <scope>NUCLEOTIDE SEQUENCE [LARGE SCALE GENOMIC DNA]</scope>
    <source>
        <strain evidence="3 4">XDB06</strain>
    </source>
</reference>
<dbReference type="InterPro" id="IPR011059">
    <property type="entry name" value="Metal-dep_hydrolase_composite"/>
</dbReference>
<dbReference type="InterPro" id="IPR050138">
    <property type="entry name" value="DHOase/Allantoinase_Hydrolase"/>
</dbReference>
<keyword evidence="4" id="KW-1185">Reference proteome</keyword>
<gene>
    <name evidence="3" type="ORF">DZC52_14805</name>
</gene>
<dbReference type="InterPro" id="IPR032466">
    <property type="entry name" value="Metal_Hydrolase"/>
</dbReference>
<sequence length="477" mass="51414">MARELDGDQAPVALSSVLPRGKGPGTRLPRRRGEMSRWLITNARLVSDGETIETDVRIERGRIDRIDGGLSARPREMVVDANGRYLLPGMIDTHVHFREPGLTRKGSIATESRAAVAGGITSFLDLPDTLPATTTRRALADKFSRAQGRSSANYGFFLGAAAGNLAEIRATGAAETCGVYICVGGSGRDDAIEDPERLAQYLSATALPTVLHGENSAVVEANRARALSRHDGELKASVHPEIHSREASRAALDLVSRLAGRQRLHLDGISTIEEAEALEAGRLDQKTSTASVLLPNLYFMDADYDSLGNLIKAEPSIKTASDRQALRRALSDDRIDIIASGHAPHLLREKGPRYNAAAAGMPVVQFALPVAWSMVAARMLSPDKLVEKVAHNPARRFGLVDRGFAREGYWADLAMLDSGRRCVVDEQRLLSHCGWTPFAGRKLPATVAATWVSGKLAWREGLLTGQVPGMGLDSAPD</sequence>
<feature type="region of interest" description="Disordered" evidence="1">
    <location>
        <begin position="1"/>
        <end position="33"/>
    </location>
</feature>
<organism evidence="3 4">
    <name type="scientific">Wenzhouxiangella sediminis</name>
    <dbReference type="NCBI Taxonomy" id="1792836"/>
    <lineage>
        <taxon>Bacteria</taxon>
        <taxon>Pseudomonadati</taxon>
        <taxon>Pseudomonadota</taxon>
        <taxon>Gammaproteobacteria</taxon>
        <taxon>Chromatiales</taxon>
        <taxon>Wenzhouxiangellaceae</taxon>
        <taxon>Wenzhouxiangella</taxon>
    </lineage>
</organism>
<dbReference type="SUPFAM" id="SSF51338">
    <property type="entry name" value="Composite domain of metallo-dependent hydrolases"/>
    <property type="match status" value="1"/>
</dbReference>
<dbReference type="AlphaFoldDB" id="A0A3E1K512"/>
<dbReference type="InterPro" id="IPR006680">
    <property type="entry name" value="Amidohydro-rel"/>
</dbReference>
<dbReference type="PANTHER" id="PTHR43668:SF4">
    <property type="entry name" value="ALLANTOINASE"/>
    <property type="match status" value="1"/>
</dbReference>
<dbReference type="SUPFAM" id="SSF51556">
    <property type="entry name" value="Metallo-dependent hydrolases"/>
    <property type="match status" value="1"/>
</dbReference>
<dbReference type="PANTHER" id="PTHR43668">
    <property type="entry name" value="ALLANTOINASE"/>
    <property type="match status" value="1"/>
</dbReference>
<dbReference type="Proteomes" id="UP000260351">
    <property type="component" value="Unassembled WGS sequence"/>
</dbReference>
<dbReference type="EMBL" id="QUZK01000052">
    <property type="protein sequence ID" value="RFF29121.1"/>
    <property type="molecule type" value="Genomic_DNA"/>
</dbReference>
<accession>A0A3E1K512</accession>
<evidence type="ECO:0000313" key="4">
    <source>
        <dbReference type="Proteomes" id="UP000260351"/>
    </source>
</evidence>
<evidence type="ECO:0000256" key="1">
    <source>
        <dbReference type="SAM" id="MobiDB-lite"/>
    </source>
</evidence>
<dbReference type="Gene3D" id="3.20.20.140">
    <property type="entry name" value="Metal-dependent hydrolases"/>
    <property type="match status" value="1"/>
</dbReference>
<dbReference type="OrthoDB" id="5687299at2"/>
<protein>
    <submittedName>
        <fullName evidence="3">Dihydroorotase</fullName>
        <ecNumber evidence="3">3.5.2.3</ecNumber>
    </submittedName>
</protein>
<evidence type="ECO:0000313" key="3">
    <source>
        <dbReference type="EMBL" id="RFF29121.1"/>
    </source>
</evidence>
<dbReference type="Pfam" id="PF01979">
    <property type="entry name" value="Amidohydro_1"/>
    <property type="match status" value="1"/>
</dbReference>
<evidence type="ECO:0000259" key="2">
    <source>
        <dbReference type="Pfam" id="PF01979"/>
    </source>
</evidence>
<proteinExistence type="predicted"/>
<keyword evidence="3" id="KW-0378">Hydrolase</keyword>
<dbReference type="GO" id="GO:0006145">
    <property type="term" value="P:purine nucleobase catabolic process"/>
    <property type="evidence" value="ECO:0007669"/>
    <property type="project" value="TreeGrafter"/>
</dbReference>
<dbReference type="GO" id="GO:0005737">
    <property type="term" value="C:cytoplasm"/>
    <property type="evidence" value="ECO:0007669"/>
    <property type="project" value="TreeGrafter"/>
</dbReference>
<feature type="domain" description="Amidohydrolase-related" evidence="2">
    <location>
        <begin position="85"/>
        <end position="456"/>
    </location>
</feature>
<dbReference type="GO" id="GO:0004038">
    <property type="term" value="F:allantoinase activity"/>
    <property type="evidence" value="ECO:0007669"/>
    <property type="project" value="TreeGrafter"/>
</dbReference>